<dbReference type="InterPro" id="IPR036397">
    <property type="entry name" value="RNaseH_sf"/>
</dbReference>
<dbReference type="PANTHER" id="PTHR37984:SF11">
    <property type="entry name" value="INTEGRASE CATALYTIC DOMAIN-CONTAINING PROTEIN"/>
    <property type="match status" value="1"/>
</dbReference>
<evidence type="ECO:0000313" key="2">
    <source>
        <dbReference type="Proteomes" id="UP000694865"/>
    </source>
</evidence>
<evidence type="ECO:0000259" key="1">
    <source>
        <dbReference type="PROSITE" id="PS50994"/>
    </source>
</evidence>
<proteinExistence type="predicted"/>
<organism evidence="2 3">
    <name type="scientific">Saccoglossus kowalevskii</name>
    <name type="common">Acorn worm</name>
    <dbReference type="NCBI Taxonomy" id="10224"/>
    <lineage>
        <taxon>Eukaryota</taxon>
        <taxon>Metazoa</taxon>
        <taxon>Hemichordata</taxon>
        <taxon>Enteropneusta</taxon>
        <taxon>Harrimaniidae</taxon>
        <taxon>Saccoglossus</taxon>
    </lineage>
</organism>
<dbReference type="Pfam" id="PF00665">
    <property type="entry name" value="rve"/>
    <property type="match status" value="1"/>
</dbReference>
<protein>
    <submittedName>
        <fullName evidence="3">Uncharacterized protein K02A2.6-like</fullName>
    </submittedName>
</protein>
<evidence type="ECO:0000313" key="3">
    <source>
        <dbReference type="RefSeq" id="XP_006825367.1"/>
    </source>
</evidence>
<dbReference type="Proteomes" id="UP000694865">
    <property type="component" value="Unplaced"/>
</dbReference>
<dbReference type="RefSeq" id="XP_006825367.1">
    <property type="nucleotide sequence ID" value="XM_006825304.1"/>
</dbReference>
<accession>A0ABM0MZC6</accession>
<gene>
    <name evidence="3" type="primary">LOC102804403</name>
</gene>
<dbReference type="PROSITE" id="PS50994">
    <property type="entry name" value="INTEGRASE"/>
    <property type="match status" value="1"/>
</dbReference>
<dbReference type="Gene3D" id="3.30.420.10">
    <property type="entry name" value="Ribonuclease H-like superfamily/Ribonuclease H"/>
    <property type="match status" value="1"/>
</dbReference>
<dbReference type="SUPFAM" id="SSF53098">
    <property type="entry name" value="Ribonuclease H-like"/>
    <property type="match status" value="1"/>
</dbReference>
<reference evidence="3" key="1">
    <citation type="submission" date="2025-08" db="UniProtKB">
        <authorList>
            <consortium name="RefSeq"/>
        </authorList>
    </citation>
    <scope>IDENTIFICATION</scope>
    <source>
        <tissue evidence="3">Testes</tissue>
    </source>
</reference>
<dbReference type="GeneID" id="102804403"/>
<keyword evidence="2" id="KW-1185">Reference proteome</keyword>
<feature type="domain" description="Integrase catalytic" evidence="1">
    <location>
        <begin position="4"/>
        <end position="115"/>
    </location>
</feature>
<dbReference type="InterPro" id="IPR001584">
    <property type="entry name" value="Integrase_cat-core"/>
</dbReference>
<dbReference type="InterPro" id="IPR012337">
    <property type="entry name" value="RNaseH-like_sf"/>
</dbReference>
<dbReference type="PANTHER" id="PTHR37984">
    <property type="entry name" value="PROTEIN CBG26694"/>
    <property type="match status" value="1"/>
</dbReference>
<sequence length="115" mass="13201">MSTLPYGPWLEVSVDFVDLAKVEYLLVITDDYSRFPEVEVSSSTSARAVIPRLDRIFSLLGTPLIAHTDNGPQFNGTEFESFANYLGFKHRKITPRWLRVNGEVERFTKTIKKVY</sequence>
<dbReference type="InterPro" id="IPR050951">
    <property type="entry name" value="Retrovirus_Pol_polyprotein"/>
</dbReference>
<name>A0ABM0MZC6_SACKO</name>